<sequence>MRRFSKKNAVKYICPFCKKEIVSSKKTEIFYRSSWIKGCYECFSLSINESTLVSFQGKNY</sequence>
<protein>
    <submittedName>
        <fullName evidence="1">Uncharacterized protein</fullName>
    </submittedName>
</protein>
<gene>
    <name evidence="1" type="ORF">A2866_02280</name>
</gene>
<dbReference type="AlphaFoldDB" id="A0A1F7GFW6"/>
<dbReference type="EMBL" id="MFZI01000078">
    <property type="protein sequence ID" value="OGK17810.1"/>
    <property type="molecule type" value="Genomic_DNA"/>
</dbReference>
<organism evidence="1 2">
    <name type="scientific">Candidatus Roizmanbacteria bacterium RIFCSPHIGHO2_01_FULL_39_8</name>
    <dbReference type="NCBI Taxonomy" id="1802033"/>
    <lineage>
        <taxon>Bacteria</taxon>
        <taxon>Candidatus Roizmaniibacteriota</taxon>
    </lineage>
</organism>
<reference evidence="1 2" key="1">
    <citation type="journal article" date="2016" name="Nat. Commun.">
        <title>Thousands of microbial genomes shed light on interconnected biogeochemical processes in an aquifer system.</title>
        <authorList>
            <person name="Anantharaman K."/>
            <person name="Brown C.T."/>
            <person name="Hug L.A."/>
            <person name="Sharon I."/>
            <person name="Castelle C.J."/>
            <person name="Probst A.J."/>
            <person name="Thomas B.C."/>
            <person name="Singh A."/>
            <person name="Wilkins M.J."/>
            <person name="Karaoz U."/>
            <person name="Brodie E.L."/>
            <person name="Williams K.H."/>
            <person name="Hubbard S.S."/>
            <person name="Banfield J.F."/>
        </authorList>
    </citation>
    <scope>NUCLEOTIDE SEQUENCE [LARGE SCALE GENOMIC DNA]</scope>
</reference>
<proteinExistence type="predicted"/>
<accession>A0A1F7GFW6</accession>
<name>A0A1F7GFW6_9BACT</name>
<dbReference type="Proteomes" id="UP000177026">
    <property type="component" value="Unassembled WGS sequence"/>
</dbReference>
<comment type="caution">
    <text evidence="1">The sequence shown here is derived from an EMBL/GenBank/DDBJ whole genome shotgun (WGS) entry which is preliminary data.</text>
</comment>
<evidence type="ECO:0000313" key="1">
    <source>
        <dbReference type="EMBL" id="OGK17810.1"/>
    </source>
</evidence>
<evidence type="ECO:0000313" key="2">
    <source>
        <dbReference type="Proteomes" id="UP000177026"/>
    </source>
</evidence>